<dbReference type="EMBL" id="ASHX02000001">
    <property type="protein sequence ID" value="OEJ97727.1"/>
    <property type="molecule type" value="Genomic_DNA"/>
</dbReference>
<gene>
    <name evidence="3" type="ORF">J116_000340</name>
</gene>
<evidence type="ECO:0000313" key="3">
    <source>
        <dbReference type="EMBL" id="OEJ97727.1"/>
    </source>
</evidence>
<dbReference type="Proteomes" id="UP000095329">
    <property type="component" value="Unassembled WGS sequence"/>
</dbReference>
<evidence type="ECO:0000256" key="1">
    <source>
        <dbReference type="SAM" id="Phobius"/>
    </source>
</evidence>
<evidence type="ECO:0000313" key="4">
    <source>
        <dbReference type="Proteomes" id="UP000095329"/>
    </source>
</evidence>
<dbReference type="STRING" id="1306406.J116_000340"/>
<keyword evidence="1" id="KW-0812">Transmembrane</keyword>
<protein>
    <recommendedName>
        <fullName evidence="2">DUF4328 domain-containing protein</fullName>
    </recommendedName>
</protein>
<proteinExistence type="predicted"/>
<dbReference type="AlphaFoldDB" id="A0A1D3DZH8"/>
<feature type="domain" description="DUF4328" evidence="2">
    <location>
        <begin position="48"/>
        <end position="198"/>
    </location>
</feature>
<dbReference type="InterPro" id="IPR025565">
    <property type="entry name" value="DUF4328"/>
</dbReference>
<feature type="transmembrane region" description="Helical" evidence="1">
    <location>
        <begin position="172"/>
        <end position="193"/>
    </location>
</feature>
<name>A0A1D3DZH8_9ACTN</name>
<reference evidence="3 4" key="1">
    <citation type="journal article" date="2013" name="Genome Announc.">
        <title>Genome Sequence of Streptomyces violaceusniger Strain SPC6, a Halotolerant Streptomycete That Exhibits Rapid Growth and Development.</title>
        <authorList>
            <person name="Chen X."/>
            <person name="Zhang B."/>
            <person name="Zhang W."/>
            <person name="Wu X."/>
            <person name="Zhang M."/>
            <person name="Chen T."/>
            <person name="Liu G."/>
            <person name="Dyson P."/>
        </authorList>
    </citation>
    <scope>NUCLEOTIDE SEQUENCE [LARGE SCALE GENOMIC DNA]</scope>
    <source>
        <strain evidence="3 4">SPC6</strain>
    </source>
</reference>
<feature type="transmembrane region" description="Helical" evidence="1">
    <location>
        <begin position="57"/>
        <end position="79"/>
    </location>
</feature>
<feature type="transmembrane region" description="Helical" evidence="1">
    <location>
        <begin position="6"/>
        <end position="27"/>
    </location>
</feature>
<organism evidence="3 4">
    <name type="scientific">Streptomyces thermolilacinus SPC6</name>
    <dbReference type="NCBI Taxonomy" id="1306406"/>
    <lineage>
        <taxon>Bacteria</taxon>
        <taxon>Bacillati</taxon>
        <taxon>Actinomycetota</taxon>
        <taxon>Actinomycetes</taxon>
        <taxon>Kitasatosporales</taxon>
        <taxon>Streptomycetaceae</taxon>
        <taxon>Streptomyces</taxon>
    </lineage>
</organism>
<keyword evidence="1" id="KW-1133">Transmembrane helix</keyword>
<evidence type="ECO:0000259" key="2">
    <source>
        <dbReference type="Pfam" id="PF14219"/>
    </source>
</evidence>
<accession>A0A1D3DZH8</accession>
<dbReference type="eggNOG" id="COG0515">
    <property type="taxonomic scope" value="Bacteria"/>
</dbReference>
<keyword evidence="4" id="KW-1185">Reference proteome</keyword>
<sequence length="223" mass="24165">MVGLSYGVTGLLVLVALLDALAVYAALNSYTVIGELYTADLDQYAALTATANQADTLMYFSSSFSLTALIATGIVFIVWFHRARTNAEVFGPAEQRRTPGWAIGSWFIPIANLWIPRKIAGDIWDASELDKRAPRAVLNTWWTLWVLASLAGRSAERLWERAEEYDAIRRAALGLAASSALDLVAAVAAVLFVRRLTAMQHAKALAGRPRQPEPAAVTATATS</sequence>
<dbReference type="Pfam" id="PF14219">
    <property type="entry name" value="DUF4328"/>
    <property type="match status" value="1"/>
</dbReference>
<comment type="caution">
    <text evidence="3">The sequence shown here is derived from an EMBL/GenBank/DDBJ whole genome shotgun (WGS) entry which is preliminary data.</text>
</comment>
<keyword evidence="1" id="KW-0472">Membrane</keyword>